<dbReference type="PROSITE" id="PS51470">
    <property type="entry name" value="FG_GAP"/>
    <property type="match status" value="3"/>
</dbReference>
<dbReference type="InterPro" id="IPR000413">
    <property type="entry name" value="Integrin_alpha"/>
</dbReference>
<dbReference type="GO" id="GO:0098609">
    <property type="term" value="P:cell-cell adhesion"/>
    <property type="evidence" value="ECO:0007669"/>
    <property type="project" value="TreeGrafter"/>
</dbReference>
<evidence type="ECO:0000256" key="12">
    <source>
        <dbReference type="PROSITE-ProRule" id="PRU00803"/>
    </source>
</evidence>
<feature type="domain" description="Integrin alpha first immunoglubulin-like" evidence="14">
    <location>
        <begin position="465"/>
        <end position="616"/>
    </location>
</feature>
<dbReference type="GO" id="GO:0005178">
    <property type="term" value="F:integrin binding"/>
    <property type="evidence" value="ECO:0007669"/>
    <property type="project" value="TreeGrafter"/>
</dbReference>
<dbReference type="GO" id="GO:0008305">
    <property type="term" value="C:integrin complex"/>
    <property type="evidence" value="ECO:0007669"/>
    <property type="project" value="InterPro"/>
</dbReference>
<dbReference type="SUPFAM" id="SSF69318">
    <property type="entry name" value="Integrin alpha N-terminal domain"/>
    <property type="match status" value="1"/>
</dbReference>
<evidence type="ECO:0000256" key="13">
    <source>
        <dbReference type="RuleBase" id="RU003762"/>
    </source>
</evidence>
<dbReference type="InParanoid" id="A0A6J0TUA3"/>
<evidence type="ECO:0000313" key="18">
    <source>
        <dbReference type="RefSeq" id="XP_020649679.2"/>
    </source>
</evidence>
<dbReference type="InterPro" id="IPR013649">
    <property type="entry name" value="Integrin_alpha_Ig-like_1"/>
</dbReference>
<evidence type="ECO:0000259" key="15">
    <source>
        <dbReference type="Pfam" id="PF20805"/>
    </source>
</evidence>
<dbReference type="Proteomes" id="UP001652642">
    <property type="component" value="Chromosome 6"/>
</dbReference>
<keyword evidence="11" id="KW-0325">Glycoprotein</keyword>
<keyword evidence="17" id="KW-1185">Reference proteome</keyword>
<feature type="transmembrane region" description="Helical" evidence="13">
    <location>
        <begin position="999"/>
        <end position="1021"/>
    </location>
</feature>
<comment type="similarity">
    <text evidence="2 13">Belongs to the integrin alpha chain family.</text>
</comment>
<feature type="repeat" description="FG-GAP" evidence="12">
    <location>
        <begin position="298"/>
        <end position="359"/>
    </location>
</feature>
<reference evidence="18" key="1">
    <citation type="submission" date="2025-08" db="UniProtKB">
        <authorList>
            <consortium name="RefSeq"/>
        </authorList>
    </citation>
    <scope>IDENTIFICATION</scope>
</reference>
<dbReference type="Gene3D" id="2.130.10.130">
    <property type="entry name" value="Integrin alpha, N-terminal"/>
    <property type="match status" value="1"/>
</dbReference>
<dbReference type="InterPro" id="IPR048286">
    <property type="entry name" value="Integrin_alpha_Ig-like_3"/>
</dbReference>
<proteinExistence type="inferred from homology"/>
<keyword evidence="7 13" id="KW-1133">Transmembrane helix</keyword>
<name>A0A6J0TUA3_9SAUR</name>
<dbReference type="Pfam" id="PF20806">
    <property type="entry name" value="Integrin_A_Ig_3"/>
    <property type="match status" value="1"/>
</dbReference>
<dbReference type="InterPro" id="IPR032695">
    <property type="entry name" value="Integrin_dom_sf"/>
</dbReference>
<dbReference type="RefSeq" id="XP_020649679.2">
    <property type="nucleotide sequence ID" value="XM_020794020.2"/>
</dbReference>
<dbReference type="InterPro" id="IPR048285">
    <property type="entry name" value="Integrin_alpha_Ig-like_2"/>
</dbReference>
<dbReference type="Gene3D" id="2.60.40.1460">
    <property type="entry name" value="Integrin domains. Chain A, domain 2"/>
    <property type="match status" value="1"/>
</dbReference>
<feature type="repeat" description="FG-GAP" evidence="12">
    <location>
        <begin position="362"/>
        <end position="415"/>
    </location>
</feature>
<dbReference type="CTD" id="3675"/>
<dbReference type="Pfam" id="PF08441">
    <property type="entry name" value="Integrin_A_Ig_1"/>
    <property type="match status" value="1"/>
</dbReference>
<feature type="domain" description="Integrin alpha third immunoglobulin-like" evidence="16">
    <location>
        <begin position="771"/>
        <end position="985"/>
    </location>
</feature>
<dbReference type="PANTHER" id="PTHR23220">
    <property type="entry name" value="INTEGRIN ALPHA"/>
    <property type="match status" value="1"/>
</dbReference>
<evidence type="ECO:0000256" key="2">
    <source>
        <dbReference type="ARBA" id="ARBA00008054"/>
    </source>
</evidence>
<gene>
    <name evidence="18" type="primary">ITGA3</name>
</gene>
<evidence type="ECO:0000256" key="8">
    <source>
        <dbReference type="ARBA" id="ARBA00023037"/>
    </source>
</evidence>
<keyword evidence="6 13" id="KW-0130">Cell adhesion</keyword>
<dbReference type="Gene3D" id="1.20.5.930">
    <property type="entry name" value="Bicelle-embedded integrin alpha(iib) transmembrane segment"/>
    <property type="match status" value="1"/>
</dbReference>
<sequence>MALGPSQLAQTAGRKSGPKALFFLGCTLWMSFCPFRSLAFNLDTTYVVLKKGKTPDSFFGLSVALHHQANPHKYLLLTGAPRDVAVEMENSTRLGAMYACPLTAATDDCERVDIEVSSNPRNNIVEDMWLGVTIASQRTTSGRVMACAHRYTRILWSGNEGQRRMVGKCYIRGNDLSLQEEDEWQTYHNEMCNANTDIESTGMCQMGTSGGFTSNSVYFGAPGAYNWQGTGYVIQREGWEQHDFSYPDEKHGNSYLGYTIEASTAVLHRQITTFVTGAPRFNHTGAVFLMVNGSETLQKNQMLFGEQVGSYFGSSVALVDLNNDGWKDLIIGAPYYFDRKEEKGGAVYVYMNLGGIFHTSPNLTLTGPSNSSFGLAVASIGDIDKDDFQDIAIGAPFEGSGKVYIYHSSVGGLVDKPRQIISGEDIGPGITTLGYSFSGGMDVDGNSYPDLLVGTLSENILLFRARPVINIVSKTFTVTPSTLDPAKCTKDSCINVKFCFSYSQSAGDPNYKETIKLNYVIKADQDRRPPRVHFAGRQSAVYEGTFSMPNKQCQTLKVLLLDNVRDKLHPIKFSMNYSLKEEPRSFLLGLHSLDAFPVLNEDQHHENHTEIQFQKECGTDNKCNSNLKIQAVFLNDQNKRLPRRNGVQVLQYSRDVKKLNLSISVTNKPTSPTNGEDAHEALLNITFPPFLLPSSVRPSGACTFEETVLCEIGNPFKKNQQAELIITFEVTAISLYTQNVTVQVEPSTISIQADLVPVSAVLLVDYTIDASLRIIQSWQQSSFSGTVVGESAMKHEQDVGSPISFNFQVLTKGESLGSLGTITLGFEWPYEASNGKWLLYPTDILVKGNGSWFCEPPGQVINPLNLSLSLKGLNGSNIMSRKKRELEASAKSELPITLASSKKAKPETLLNCSKGSRCIWFECPLRDIGAVTEVIIRARVWNSTFIEDYRDFDRVQVTGEATLFLRTNVSTINMKNHTVRYTVNIDSALSEEQPAEIELWVVLVAAAAGLLLLGIIVLLLWKCNFFKRTRYYRIMPKYHAVRIRQEERYQPAGGFLPPKHKKQWVTNWRETGRYY</sequence>
<dbReference type="Pfam" id="PF20805">
    <property type="entry name" value="Integrin_A_Ig_2"/>
    <property type="match status" value="1"/>
</dbReference>
<dbReference type="SUPFAM" id="SSF69179">
    <property type="entry name" value="Integrin domains"/>
    <property type="match status" value="3"/>
</dbReference>
<dbReference type="GO" id="GO:0050900">
    <property type="term" value="P:leukocyte migration"/>
    <property type="evidence" value="ECO:0007669"/>
    <property type="project" value="TreeGrafter"/>
</dbReference>
<evidence type="ECO:0000256" key="6">
    <source>
        <dbReference type="ARBA" id="ARBA00022889"/>
    </source>
</evidence>
<dbReference type="InterPro" id="IPR013517">
    <property type="entry name" value="FG-GAP"/>
</dbReference>
<keyword evidence="9 13" id="KW-0472">Membrane</keyword>
<keyword evidence="3 13" id="KW-0812">Transmembrane</keyword>
<evidence type="ECO:0000256" key="1">
    <source>
        <dbReference type="ARBA" id="ARBA00004479"/>
    </source>
</evidence>
<dbReference type="GO" id="GO:0007160">
    <property type="term" value="P:cell-matrix adhesion"/>
    <property type="evidence" value="ECO:0007669"/>
    <property type="project" value="TreeGrafter"/>
</dbReference>
<feature type="domain" description="Integrin alpha second immunoglobulin-like" evidence="15">
    <location>
        <begin position="617"/>
        <end position="758"/>
    </location>
</feature>
<dbReference type="GeneID" id="110079172"/>
<dbReference type="PANTHER" id="PTHR23220:SF89">
    <property type="entry name" value="INTEGRIN ALPHA-3"/>
    <property type="match status" value="1"/>
</dbReference>
<accession>A0A6J0TUA3</accession>
<evidence type="ECO:0000256" key="4">
    <source>
        <dbReference type="ARBA" id="ARBA00022729"/>
    </source>
</evidence>
<dbReference type="GO" id="GO:0033627">
    <property type="term" value="P:cell adhesion mediated by integrin"/>
    <property type="evidence" value="ECO:0007669"/>
    <property type="project" value="TreeGrafter"/>
</dbReference>
<evidence type="ECO:0000256" key="9">
    <source>
        <dbReference type="ARBA" id="ARBA00023136"/>
    </source>
</evidence>
<dbReference type="SMART" id="SM00191">
    <property type="entry name" value="Int_alpha"/>
    <property type="match status" value="5"/>
</dbReference>
<dbReference type="GO" id="GO:0009897">
    <property type="term" value="C:external side of plasma membrane"/>
    <property type="evidence" value="ECO:0007669"/>
    <property type="project" value="TreeGrafter"/>
</dbReference>
<comment type="subcellular location">
    <subcellularLocation>
        <location evidence="1 13">Membrane</location>
        <topology evidence="1 13">Single-pass type I membrane protein</topology>
    </subcellularLocation>
</comment>
<keyword evidence="8 13" id="KW-0401">Integrin</keyword>
<dbReference type="Gene3D" id="2.60.40.1530">
    <property type="entry name" value="ntegrin, alpha v. Chain A, domain 4"/>
    <property type="match status" value="1"/>
</dbReference>
<protein>
    <submittedName>
        <fullName evidence="18">Integrin alpha-3 isoform X1</fullName>
    </submittedName>
</protein>
<dbReference type="InterPro" id="IPR028994">
    <property type="entry name" value="Integrin_alpha_N"/>
</dbReference>
<evidence type="ECO:0000259" key="14">
    <source>
        <dbReference type="Pfam" id="PF08441"/>
    </source>
</evidence>
<evidence type="ECO:0000256" key="10">
    <source>
        <dbReference type="ARBA" id="ARBA00023170"/>
    </source>
</evidence>
<evidence type="ECO:0000259" key="16">
    <source>
        <dbReference type="Pfam" id="PF20806"/>
    </source>
</evidence>
<evidence type="ECO:0000256" key="7">
    <source>
        <dbReference type="ARBA" id="ARBA00022989"/>
    </source>
</evidence>
<feature type="repeat" description="FG-GAP" evidence="12">
    <location>
        <begin position="419"/>
        <end position="480"/>
    </location>
</feature>
<dbReference type="Pfam" id="PF01839">
    <property type="entry name" value="FG-GAP"/>
    <property type="match status" value="2"/>
</dbReference>
<organism evidence="17 18">
    <name type="scientific">Pogona vitticeps</name>
    <name type="common">central bearded dragon</name>
    <dbReference type="NCBI Taxonomy" id="103695"/>
    <lineage>
        <taxon>Eukaryota</taxon>
        <taxon>Metazoa</taxon>
        <taxon>Chordata</taxon>
        <taxon>Craniata</taxon>
        <taxon>Vertebrata</taxon>
        <taxon>Euteleostomi</taxon>
        <taxon>Lepidosauria</taxon>
        <taxon>Squamata</taxon>
        <taxon>Bifurcata</taxon>
        <taxon>Unidentata</taxon>
        <taxon>Episquamata</taxon>
        <taxon>Toxicofera</taxon>
        <taxon>Iguania</taxon>
        <taxon>Acrodonta</taxon>
        <taxon>Agamidae</taxon>
        <taxon>Amphibolurinae</taxon>
        <taxon>Pogona</taxon>
    </lineage>
</organism>
<dbReference type="GO" id="GO:0007229">
    <property type="term" value="P:integrin-mediated signaling pathway"/>
    <property type="evidence" value="ECO:0007669"/>
    <property type="project" value="UniProtKB-KW"/>
</dbReference>
<dbReference type="InterPro" id="IPR013519">
    <property type="entry name" value="Int_alpha_beta-p"/>
</dbReference>
<keyword evidence="10 13" id="KW-0675">Receptor</keyword>
<evidence type="ECO:0000313" key="17">
    <source>
        <dbReference type="Proteomes" id="UP001652642"/>
    </source>
</evidence>
<keyword evidence="5" id="KW-0677">Repeat</keyword>
<dbReference type="PRINTS" id="PR01185">
    <property type="entry name" value="INTEGRINA"/>
</dbReference>
<evidence type="ECO:0000256" key="11">
    <source>
        <dbReference type="ARBA" id="ARBA00023180"/>
    </source>
</evidence>
<dbReference type="OrthoDB" id="5317514at2759"/>
<dbReference type="AlphaFoldDB" id="A0A6J0TUA3"/>
<dbReference type="KEGG" id="pvt:110079172"/>
<evidence type="ECO:0000256" key="3">
    <source>
        <dbReference type="ARBA" id="ARBA00022692"/>
    </source>
</evidence>
<evidence type="ECO:0000256" key="5">
    <source>
        <dbReference type="ARBA" id="ARBA00022737"/>
    </source>
</evidence>
<keyword evidence="4" id="KW-0732">Signal</keyword>
<dbReference type="Gene3D" id="2.60.40.1510">
    <property type="entry name" value="ntegrin, alpha v. Chain A, domain 3"/>
    <property type="match status" value="1"/>
</dbReference>